<dbReference type="Proteomes" id="UP001233999">
    <property type="component" value="Unassembled WGS sequence"/>
</dbReference>
<feature type="non-terminal residue" evidence="1">
    <location>
        <position position="80"/>
    </location>
</feature>
<gene>
    <name evidence="1" type="ORF">L9F63_004862</name>
</gene>
<evidence type="ECO:0000313" key="1">
    <source>
        <dbReference type="EMBL" id="KAJ9578905.1"/>
    </source>
</evidence>
<dbReference type="AlphaFoldDB" id="A0AAD8E6B4"/>
<proteinExistence type="predicted"/>
<protein>
    <submittedName>
        <fullName evidence="1">Uncharacterized protein</fullName>
    </submittedName>
</protein>
<name>A0AAD8E6B4_DIPPU</name>
<keyword evidence="2" id="KW-1185">Reference proteome</keyword>
<evidence type="ECO:0000313" key="2">
    <source>
        <dbReference type="Proteomes" id="UP001233999"/>
    </source>
</evidence>
<reference evidence="1" key="1">
    <citation type="journal article" date="2023" name="IScience">
        <title>Live-bearing cockroach genome reveals convergent evolutionary mechanisms linked to viviparity in insects and beyond.</title>
        <authorList>
            <person name="Fouks B."/>
            <person name="Harrison M.C."/>
            <person name="Mikhailova A.A."/>
            <person name="Marchal E."/>
            <person name="English S."/>
            <person name="Carruthers M."/>
            <person name="Jennings E.C."/>
            <person name="Chiamaka E.L."/>
            <person name="Frigard R.A."/>
            <person name="Pippel M."/>
            <person name="Attardo G.M."/>
            <person name="Benoit J.B."/>
            <person name="Bornberg-Bauer E."/>
            <person name="Tobe S.S."/>
        </authorList>
    </citation>
    <scope>NUCLEOTIDE SEQUENCE</scope>
    <source>
        <strain evidence="1">Stay&amp;Tobe</strain>
    </source>
</reference>
<dbReference type="EMBL" id="JASPKZ010008855">
    <property type="protein sequence ID" value="KAJ9578905.1"/>
    <property type="molecule type" value="Genomic_DNA"/>
</dbReference>
<organism evidence="1 2">
    <name type="scientific">Diploptera punctata</name>
    <name type="common">Pacific beetle cockroach</name>
    <dbReference type="NCBI Taxonomy" id="6984"/>
    <lineage>
        <taxon>Eukaryota</taxon>
        <taxon>Metazoa</taxon>
        <taxon>Ecdysozoa</taxon>
        <taxon>Arthropoda</taxon>
        <taxon>Hexapoda</taxon>
        <taxon>Insecta</taxon>
        <taxon>Pterygota</taxon>
        <taxon>Neoptera</taxon>
        <taxon>Polyneoptera</taxon>
        <taxon>Dictyoptera</taxon>
        <taxon>Blattodea</taxon>
        <taxon>Blaberoidea</taxon>
        <taxon>Blaberidae</taxon>
        <taxon>Diplopterinae</taxon>
        <taxon>Diploptera</taxon>
    </lineage>
</organism>
<reference evidence="1" key="2">
    <citation type="submission" date="2023-05" db="EMBL/GenBank/DDBJ databases">
        <authorList>
            <person name="Fouks B."/>
        </authorList>
    </citation>
    <scope>NUCLEOTIDE SEQUENCE</scope>
    <source>
        <strain evidence="1">Stay&amp;Tobe</strain>
        <tissue evidence="1">Testes</tissue>
    </source>
</reference>
<feature type="non-terminal residue" evidence="1">
    <location>
        <position position="1"/>
    </location>
</feature>
<sequence>TSVFNYIRCIAEILIFHMGVFFFSPQAVSELQSINIKPTDIHRQLSVMFLGWNRTLLINFHLLFRDVNRVFDMCNPWSPL</sequence>
<comment type="caution">
    <text evidence="1">The sequence shown here is derived from an EMBL/GenBank/DDBJ whole genome shotgun (WGS) entry which is preliminary data.</text>
</comment>
<accession>A0AAD8E6B4</accession>